<organism evidence="1 2">
    <name type="scientific">Ruegeria intermedia</name>
    <dbReference type="NCBI Taxonomy" id="996115"/>
    <lineage>
        <taxon>Bacteria</taxon>
        <taxon>Pseudomonadati</taxon>
        <taxon>Pseudomonadota</taxon>
        <taxon>Alphaproteobacteria</taxon>
        <taxon>Rhodobacterales</taxon>
        <taxon>Roseobacteraceae</taxon>
        <taxon>Ruegeria</taxon>
    </lineage>
</organism>
<dbReference type="Proteomes" id="UP000325134">
    <property type="component" value="Unassembled WGS sequence"/>
</dbReference>
<dbReference type="EMBL" id="FQVK01000006">
    <property type="protein sequence ID" value="SHE71034.1"/>
    <property type="molecule type" value="Genomic_DNA"/>
</dbReference>
<sequence>MRIDPEKNGDTDGFPRFDFSDGGSAGLLILRAVAEFVADLDGRCRKPDVTLAMPGEAWAKLYVSQATVDDLIAAGARRVTGDPVVAARSVDMFDRYAPERADVVPPYAFSPQR</sequence>
<dbReference type="Gene3D" id="3.30.1050.10">
    <property type="entry name" value="SCP2 sterol-binding domain"/>
    <property type="match status" value="1"/>
</dbReference>
<dbReference type="InterPro" id="IPR036527">
    <property type="entry name" value="SCP2_sterol-bd_dom_sf"/>
</dbReference>
<accession>A0A1M4VPQ2</accession>
<evidence type="ECO:0000313" key="2">
    <source>
        <dbReference type="Proteomes" id="UP000325134"/>
    </source>
</evidence>
<keyword evidence="2" id="KW-1185">Reference proteome</keyword>
<reference evidence="1 2" key="1">
    <citation type="submission" date="2016-11" db="EMBL/GenBank/DDBJ databases">
        <authorList>
            <person name="Varghese N."/>
            <person name="Submissions S."/>
        </authorList>
    </citation>
    <scope>NUCLEOTIDE SEQUENCE [LARGE SCALE GENOMIC DNA]</scope>
    <source>
        <strain evidence="1 2">DSM 29341</strain>
    </source>
</reference>
<gene>
    <name evidence="1" type="ORF">SAMN05444279_106178</name>
</gene>
<dbReference type="AlphaFoldDB" id="A0A1M4VPQ2"/>
<evidence type="ECO:0000313" key="1">
    <source>
        <dbReference type="EMBL" id="SHE71034.1"/>
    </source>
</evidence>
<name>A0A1M4VPQ2_9RHOB</name>
<protein>
    <submittedName>
        <fullName evidence="1">Uncharacterized protein</fullName>
    </submittedName>
</protein>
<proteinExistence type="predicted"/>
<dbReference type="SUPFAM" id="SSF55718">
    <property type="entry name" value="SCP-like"/>
    <property type="match status" value="1"/>
</dbReference>